<evidence type="ECO:0000256" key="16">
    <source>
        <dbReference type="RuleBase" id="RU004024"/>
    </source>
</evidence>
<dbReference type="PROSITE" id="PS00078">
    <property type="entry name" value="COX2"/>
    <property type="match status" value="1"/>
</dbReference>
<evidence type="ECO:0000256" key="12">
    <source>
        <dbReference type="ARBA" id="ARBA00023136"/>
    </source>
</evidence>
<evidence type="ECO:0000256" key="2">
    <source>
        <dbReference type="ARBA" id="ARBA00004141"/>
    </source>
</evidence>
<evidence type="ECO:0000259" key="19">
    <source>
        <dbReference type="PROSITE" id="PS50857"/>
    </source>
</evidence>
<evidence type="ECO:0000313" key="21">
    <source>
        <dbReference type="EMBL" id="KAA2234110.1"/>
    </source>
</evidence>
<dbReference type="GO" id="GO:0005886">
    <property type="term" value="C:plasma membrane"/>
    <property type="evidence" value="ECO:0007669"/>
    <property type="project" value="UniProtKB-SubCell"/>
</dbReference>
<evidence type="ECO:0000259" key="20">
    <source>
        <dbReference type="PROSITE" id="PS50999"/>
    </source>
</evidence>
<accession>A0A5B2V6G8</accession>
<dbReference type="InterPro" id="IPR045187">
    <property type="entry name" value="CcO_II"/>
</dbReference>
<evidence type="ECO:0000256" key="10">
    <source>
        <dbReference type="ARBA" id="ARBA00022989"/>
    </source>
</evidence>
<feature type="transmembrane region" description="Helical" evidence="17">
    <location>
        <begin position="100"/>
        <end position="121"/>
    </location>
</feature>
<evidence type="ECO:0000256" key="4">
    <source>
        <dbReference type="ARBA" id="ARBA00022448"/>
    </source>
</evidence>
<comment type="caution">
    <text evidence="21">The sequence shown here is derived from an EMBL/GenBank/DDBJ whole genome shotgun (WGS) entry which is preliminary data.</text>
</comment>
<dbReference type="InterPro" id="IPR014222">
    <property type="entry name" value="Cyt_c_oxidase_su2"/>
</dbReference>
<keyword evidence="7 16" id="KW-0479">Metal-binding</keyword>
<comment type="catalytic activity">
    <reaction evidence="14 16">
        <text>4 Fe(II)-[cytochrome c] + O2 + 8 H(+)(in) = 4 Fe(III)-[cytochrome c] + 2 H2O + 4 H(+)(out)</text>
        <dbReference type="Rhea" id="RHEA:11436"/>
        <dbReference type="Rhea" id="RHEA-COMP:10350"/>
        <dbReference type="Rhea" id="RHEA-COMP:14399"/>
        <dbReference type="ChEBI" id="CHEBI:15377"/>
        <dbReference type="ChEBI" id="CHEBI:15378"/>
        <dbReference type="ChEBI" id="CHEBI:15379"/>
        <dbReference type="ChEBI" id="CHEBI:29033"/>
        <dbReference type="ChEBI" id="CHEBI:29034"/>
        <dbReference type="EC" id="7.1.1.9"/>
    </reaction>
</comment>
<keyword evidence="4 15" id="KW-0813">Transport</keyword>
<feature type="signal peptide" evidence="18">
    <location>
        <begin position="1"/>
        <end position="29"/>
    </location>
</feature>
<keyword evidence="10 17" id="KW-1133">Transmembrane helix</keyword>
<comment type="function">
    <text evidence="13 16">Subunits I and II form the functional core of the enzyme complex. Electrons originating in cytochrome c are transferred via heme a and Cu(A) to the binuclear center formed by heme a3 and Cu(B).</text>
</comment>
<evidence type="ECO:0000256" key="3">
    <source>
        <dbReference type="ARBA" id="ARBA00007866"/>
    </source>
</evidence>
<comment type="cofactor">
    <cofactor evidence="1">
        <name>heme</name>
        <dbReference type="ChEBI" id="CHEBI:30413"/>
    </cofactor>
</comment>
<evidence type="ECO:0000256" key="1">
    <source>
        <dbReference type="ARBA" id="ARBA00001971"/>
    </source>
</evidence>
<evidence type="ECO:0000256" key="8">
    <source>
        <dbReference type="ARBA" id="ARBA00022967"/>
    </source>
</evidence>
<keyword evidence="21" id="KW-0560">Oxidoreductase</keyword>
<dbReference type="PRINTS" id="PR01166">
    <property type="entry name" value="CYCOXIDASEII"/>
</dbReference>
<dbReference type="OrthoDB" id="9781261at2"/>
<dbReference type="EC" id="7.1.1.9" evidence="16"/>
<dbReference type="InterPro" id="IPR034210">
    <property type="entry name" value="CcO_II_C"/>
</dbReference>
<reference evidence="21 22" key="1">
    <citation type="submission" date="2019-09" db="EMBL/GenBank/DDBJ databases">
        <title>Salinarimonas rosea gen. nov., sp. nov., a new member of the a-2 subgroup of the Proteobacteria.</title>
        <authorList>
            <person name="Liu J."/>
        </authorList>
    </citation>
    <scope>NUCLEOTIDE SEQUENCE [LARGE SCALE GENOMIC DNA]</scope>
    <source>
        <strain evidence="21 22">BN140002</strain>
    </source>
</reference>
<evidence type="ECO:0000256" key="11">
    <source>
        <dbReference type="ARBA" id="ARBA00023008"/>
    </source>
</evidence>
<comment type="subcellular location">
    <subcellularLocation>
        <location evidence="15">Cell membrane</location>
        <topology evidence="15">Multi-pass membrane protein</topology>
    </subcellularLocation>
    <subcellularLocation>
        <location evidence="2">Membrane</location>
        <topology evidence="2">Multi-pass membrane protein</topology>
    </subcellularLocation>
</comment>
<evidence type="ECO:0000256" key="7">
    <source>
        <dbReference type="ARBA" id="ARBA00022723"/>
    </source>
</evidence>
<dbReference type="Proteomes" id="UP000323142">
    <property type="component" value="Unassembled WGS sequence"/>
</dbReference>
<proteinExistence type="inferred from homology"/>
<dbReference type="InterPro" id="IPR002429">
    <property type="entry name" value="CcO_II-like_C"/>
</dbReference>
<keyword evidence="12 17" id="KW-0472">Membrane</keyword>
<dbReference type="InterPro" id="IPR001505">
    <property type="entry name" value="Copper_CuA"/>
</dbReference>
<evidence type="ECO:0000256" key="14">
    <source>
        <dbReference type="ARBA" id="ARBA00047816"/>
    </source>
</evidence>
<keyword evidence="9 15" id="KW-0249">Electron transport</keyword>
<dbReference type="GO" id="GO:0004129">
    <property type="term" value="F:cytochrome-c oxidase activity"/>
    <property type="evidence" value="ECO:0007669"/>
    <property type="project" value="UniProtKB-EC"/>
</dbReference>
<keyword evidence="5 15" id="KW-0679">Respiratory chain</keyword>
<reference evidence="21 22" key="2">
    <citation type="submission" date="2019-09" db="EMBL/GenBank/DDBJ databases">
        <authorList>
            <person name="Jin C."/>
        </authorList>
    </citation>
    <scope>NUCLEOTIDE SEQUENCE [LARGE SCALE GENOMIC DNA]</scope>
    <source>
        <strain evidence="21 22">BN140002</strain>
    </source>
</reference>
<gene>
    <name evidence="21" type="primary">coxB</name>
    <name evidence="21" type="ORF">F0L46_24360</name>
</gene>
<dbReference type="GO" id="GO:0016491">
    <property type="term" value="F:oxidoreductase activity"/>
    <property type="evidence" value="ECO:0007669"/>
    <property type="project" value="UniProtKB-KW"/>
</dbReference>
<keyword evidence="22" id="KW-1185">Reference proteome</keyword>
<evidence type="ECO:0000256" key="6">
    <source>
        <dbReference type="ARBA" id="ARBA00022692"/>
    </source>
</evidence>
<dbReference type="Pfam" id="PF00116">
    <property type="entry name" value="COX2"/>
    <property type="match status" value="1"/>
</dbReference>
<name>A0A5B2V6G8_9HYPH</name>
<evidence type="ECO:0000313" key="22">
    <source>
        <dbReference type="Proteomes" id="UP000323142"/>
    </source>
</evidence>
<dbReference type="Gene3D" id="2.60.40.420">
    <property type="entry name" value="Cupredoxins - blue copper proteins"/>
    <property type="match status" value="1"/>
</dbReference>
<evidence type="ECO:0000256" key="9">
    <source>
        <dbReference type="ARBA" id="ARBA00022982"/>
    </source>
</evidence>
<dbReference type="PROSITE" id="PS50857">
    <property type="entry name" value="COX2_CUA"/>
    <property type="match status" value="1"/>
</dbReference>
<dbReference type="InterPro" id="IPR008972">
    <property type="entry name" value="Cupredoxin"/>
</dbReference>
<sequence>MRIDWAGSRSALSLAVAALTLGSGGAALAQTGQPAPWQMNFQTPVTNIAQQVVSFHNLLLWLITFISVFVLFLLVYVCWKFNEKANPVPSKTTHHTWIEVAWTVIPVLILVGISIPSFRILREQLTVPKGDVVLKATGHAWYWSYEYPADQGGIRFESNMVPTEDLKPGQPRLLSVDNEVVVPVNKIIRVQITAADVLHNFAVPSFGIRLDAVPGRLNETWFKAEREGVYYGQCSELCGNGHPYMPIQVRVVNDAQYAAWLEEAKKKFASVDGSGSAKLADAAR</sequence>
<dbReference type="InterPro" id="IPR011759">
    <property type="entry name" value="Cyt_c_oxidase_su2_TM_dom"/>
</dbReference>
<keyword evidence="6 15" id="KW-0812">Transmembrane</keyword>
<dbReference type="GO" id="GO:0005507">
    <property type="term" value="F:copper ion binding"/>
    <property type="evidence" value="ECO:0007669"/>
    <property type="project" value="InterPro"/>
</dbReference>
<protein>
    <recommendedName>
        <fullName evidence="16">Cytochrome c oxidase subunit 2</fullName>
        <ecNumber evidence="16">7.1.1.9</ecNumber>
    </recommendedName>
</protein>
<dbReference type="GO" id="GO:0042773">
    <property type="term" value="P:ATP synthesis coupled electron transport"/>
    <property type="evidence" value="ECO:0007669"/>
    <property type="project" value="TreeGrafter"/>
</dbReference>
<dbReference type="AlphaFoldDB" id="A0A5B2V6G8"/>
<dbReference type="NCBIfam" id="TIGR02866">
    <property type="entry name" value="CoxB"/>
    <property type="match status" value="1"/>
</dbReference>
<feature type="domain" description="Cytochrome oxidase subunit II copper A binding" evidence="19">
    <location>
        <begin position="129"/>
        <end position="263"/>
    </location>
</feature>
<evidence type="ECO:0000256" key="5">
    <source>
        <dbReference type="ARBA" id="ARBA00022660"/>
    </source>
</evidence>
<dbReference type="PANTHER" id="PTHR22888:SF9">
    <property type="entry name" value="CYTOCHROME C OXIDASE SUBUNIT 2"/>
    <property type="match status" value="1"/>
</dbReference>
<keyword evidence="11 16" id="KW-0186">Copper</keyword>
<dbReference type="PANTHER" id="PTHR22888">
    <property type="entry name" value="CYTOCHROME C OXIDASE, SUBUNIT II"/>
    <property type="match status" value="1"/>
</dbReference>
<dbReference type="PROSITE" id="PS50999">
    <property type="entry name" value="COX2_TM"/>
    <property type="match status" value="1"/>
</dbReference>
<dbReference type="Pfam" id="PF02790">
    <property type="entry name" value="COX2_TM"/>
    <property type="match status" value="1"/>
</dbReference>
<dbReference type="RefSeq" id="WP_149822218.1">
    <property type="nucleotide sequence ID" value="NZ_VUOA01000052.1"/>
</dbReference>
<dbReference type="SUPFAM" id="SSF81464">
    <property type="entry name" value="Cytochrome c oxidase subunit II-like, transmembrane region"/>
    <property type="match status" value="1"/>
</dbReference>
<dbReference type="Gene3D" id="1.10.287.90">
    <property type="match status" value="1"/>
</dbReference>
<dbReference type="CDD" id="cd13912">
    <property type="entry name" value="CcO_II_C"/>
    <property type="match status" value="1"/>
</dbReference>
<evidence type="ECO:0000256" key="13">
    <source>
        <dbReference type="ARBA" id="ARBA00024688"/>
    </source>
</evidence>
<dbReference type="FunFam" id="2.60.40.420:FF:000001">
    <property type="entry name" value="Cytochrome c oxidase subunit 2"/>
    <property type="match status" value="1"/>
</dbReference>
<dbReference type="InterPro" id="IPR036257">
    <property type="entry name" value="Cyt_c_oxidase_su2_TM_sf"/>
</dbReference>
<evidence type="ECO:0000256" key="17">
    <source>
        <dbReference type="SAM" id="Phobius"/>
    </source>
</evidence>
<comment type="cofactor">
    <cofactor evidence="16">
        <name>Cu cation</name>
        <dbReference type="ChEBI" id="CHEBI:23378"/>
    </cofactor>
    <text evidence="16">Binds a copper A center.</text>
</comment>
<feature type="transmembrane region" description="Helical" evidence="17">
    <location>
        <begin position="58"/>
        <end position="79"/>
    </location>
</feature>
<keyword evidence="8" id="KW-1278">Translocase</keyword>
<evidence type="ECO:0000256" key="15">
    <source>
        <dbReference type="RuleBase" id="RU000456"/>
    </source>
</evidence>
<evidence type="ECO:0000256" key="18">
    <source>
        <dbReference type="SAM" id="SignalP"/>
    </source>
</evidence>
<dbReference type="EMBL" id="VUOA01000052">
    <property type="protein sequence ID" value="KAA2234110.1"/>
    <property type="molecule type" value="Genomic_DNA"/>
</dbReference>
<feature type="chain" id="PRO_5022688636" description="Cytochrome c oxidase subunit 2" evidence="18">
    <location>
        <begin position="30"/>
        <end position="284"/>
    </location>
</feature>
<feature type="domain" description="Cytochrome oxidase subunit II transmembrane region profile" evidence="20">
    <location>
        <begin position="33"/>
        <end position="128"/>
    </location>
</feature>
<comment type="similarity">
    <text evidence="3 15">Belongs to the cytochrome c oxidase subunit 2 family.</text>
</comment>
<organism evidence="21 22">
    <name type="scientific">Salinarimonas soli</name>
    <dbReference type="NCBI Taxonomy" id="1638099"/>
    <lineage>
        <taxon>Bacteria</taxon>
        <taxon>Pseudomonadati</taxon>
        <taxon>Pseudomonadota</taxon>
        <taxon>Alphaproteobacteria</taxon>
        <taxon>Hyphomicrobiales</taxon>
        <taxon>Salinarimonadaceae</taxon>
        <taxon>Salinarimonas</taxon>
    </lineage>
</organism>
<dbReference type="SUPFAM" id="SSF49503">
    <property type="entry name" value="Cupredoxins"/>
    <property type="match status" value="1"/>
</dbReference>
<keyword evidence="18" id="KW-0732">Signal</keyword>